<reference evidence="2" key="1">
    <citation type="journal article" date="2019" name="Sci. Rep.">
        <title>Draft genome of Tanacetum cinerariifolium, the natural source of mosquito coil.</title>
        <authorList>
            <person name="Yamashiro T."/>
            <person name="Shiraishi A."/>
            <person name="Satake H."/>
            <person name="Nakayama K."/>
        </authorList>
    </citation>
    <scope>NUCLEOTIDE SEQUENCE</scope>
</reference>
<organism evidence="2">
    <name type="scientific">Tanacetum cinerariifolium</name>
    <name type="common">Dalmatian daisy</name>
    <name type="synonym">Chrysanthemum cinerariifolium</name>
    <dbReference type="NCBI Taxonomy" id="118510"/>
    <lineage>
        <taxon>Eukaryota</taxon>
        <taxon>Viridiplantae</taxon>
        <taxon>Streptophyta</taxon>
        <taxon>Embryophyta</taxon>
        <taxon>Tracheophyta</taxon>
        <taxon>Spermatophyta</taxon>
        <taxon>Magnoliopsida</taxon>
        <taxon>eudicotyledons</taxon>
        <taxon>Gunneridae</taxon>
        <taxon>Pentapetalae</taxon>
        <taxon>asterids</taxon>
        <taxon>campanulids</taxon>
        <taxon>Asterales</taxon>
        <taxon>Asteraceae</taxon>
        <taxon>Asteroideae</taxon>
        <taxon>Anthemideae</taxon>
        <taxon>Anthemidinae</taxon>
        <taxon>Tanacetum</taxon>
    </lineage>
</organism>
<dbReference type="AlphaFoldDB" id="A0A6L2LGQ9"/>
<feature type="compositionally biased region" description="Basic and acidic residues" evidence="1">
    <location>
        <begin position="261"/>
        <end position="273"/>
    </location>
</feature>
<protein>
    <submittedName>
        <fullName evidence="2">Uncharacterized protein</fullName>
    </submittedName>
</protein>
<evidence type="ECO:0000313" key="2">
    <source>
        <dbReference type="EMBL" id="GEU60996.1"/>
    </source>
</evidence>
<feature type="region of interest" description="Disordered" evidence="1">
    <location>
        <begin position="261"/>
        <end position="286"/>
    </location>
</feature>
<evidence type="ECO:0000256" key="1">
    <source>
        <dbReference type="SAM" id="MobiDB-lite"/>
    </source>
</evidence>
<gene>
    <name evidence="2" type="ORF">Tci_032974</name>
</gene>
<proteinExistence type="predicted"/>
<comment type="caution">
    <text evidence="2">The sequence shown here is derived from an EMBL/GenBank/DDBJ whole genome shotgun (WGS) entry which is preliminary data.</text>
</comment>
<feature type="region of interest" description="Disordered" evidence="1">
    <location>
        <begin position="319"/>
        <end position="344"/>
    </location>
</feature>
<sequence>MELHRKHEMEKCDIVTTPMATAKIDADLQECKIVGQILLDYPLSYALTATADVLAVYLQQFRKTVSKVPDTKDTIRFKLDTQDIVYTLDMFRNTLKLPMETLDNTFVAPVNIEIIESFMYTVSYLGVFDKDVIQYPRFIKLLIAYLMKKYPSISLRFKEDYHSIKDDILLVSVYTTWNVTVQGMLIPNAFLTKEICATNDYHDLTLHKTALVAEAQENVAKVQDMLEEDEIKKMVEGEKDKESYAYEDEVKDDDVEKMDAAAEEKDNNDHTDHTLVGTHETGSMETRNEQMQTLISTPAISPRKDLSLSKIISKELTKNVSLTTATTSKDSSKSKSKRGFTSNR</sequence>
<dbReference type="EMBL" id="BKCJ010004430">
    <property type="protein sequence ID" value="GEU60996.1"/>
    <property type="molecule type" value="Genomic_DNA"/>
</dbReference>
<accession>A0A6L2LGQ9</accession>
<name>A0A6L2LGQ9_TANCI</name>